<evidence type="ECO:0000256" key="6">
    <source>
        <dbReference type="ARBA" id="ARBA00022741"/>
    </source>
</evidence>
<dbReference type="InterPro" id="IPR011006">
    <property type="entry name" value="CheY-like_superfamily"/>
</dbReference>
<dbReference type="InterPro" id="IPR009057">
    <property type="entry name" value="Homeodomain-like_sf"/>
</dbReference>
<dbReference type="Gene3D" id="1.10.8.60">
    <property type="match status" value="1"/>
</dbReference>
<keyword evidence="5 16" id="KW-0597">Phosphoprotein</keyword>
<dbReference type="InterPro" id="IPR002197">
    <property type="entry name" value="HTH_Fis"/>
</dbReference>
<dbReference type="InterPro" id="IPR027417">
    <property type="entry name" value="P-loop_NTPase"/>
</dbReference>
<dbReference type="Pfam" id="PF00072">
    <property type="entry name" value="Response_reg"/>
    <property type="match status" value="1"/>
</dbReference>
<keyword evidence="6" id="KW-0547">Nucleotide-binding</keyword>
<evidence type="ECO:0000256" key="1">
    <source>
        <dbReference type="ARBA" id="ARBA00004496"/>
    </source>
</evidence>
<dbReference type="GO" id="GO:0000160">
    <property type="term" value="P:phosphorelay signal transduction system"/>
    <property type="evidence" value="ECO:0007669"/>
    <property type="project" value="UniProtKB-KW"/>
</dbReference>
<dbReference type="Gene3D" id="3.40.50.2300">
    <property type="match status" value="1"/>
</dbReference>
<dbReference type="Gene3D" id="1.10.10.60">
    <property type="entry name" value="Homeodomain-like"/>
    <property type="match status" value="1"/>
</dbReference>
<dbReference type="AlphaFoldDB" id="A0A225DTJ4"/>
<dbReference type="GO" id="GO:0006355">
    <property type="term" value="P:regulation of DNA-templated transcription"/>
    <property type="evidence" value="ECO:0007669"/>
    <property type="project" value="InterPro"/>
</dbReference>
<feature type="domain" description="Sigma-54 factor interaction" evidence="17">
    <location>
        <begin position="141"/>
        <end position="370"/>
    </location>
</feature>
<evidence type="ECO:0000256" key="4">
    <source>
        <dbReference type="ARBA" id="ARBA00022491"/>
    </source>
</evidence>
<keyword evidence="4" id="KW-0678">Repressor</keyword>
<dbReference type="CDD" id="cd00009">
    <property type="entry name" value="AAA"/>
    <property type="match status" value="1"/>
</dbReference>
<evidence type="ECO:0000259" key="17">
    <source>
        <dbReference type="PROSITE" id="PS50045"/>
    </source>
</evidence>
<evidence type="ECO:0000256" key="5">
    <source>
        <dbReference type="ARBA" id="ARBA00022553"/>
    </source>
</evidence>
<reference evidence="20" key="1">
    <citation type="submission" date="2017-06" db="EMBL/GenBank/DDBJ databases">
        <title>Genome analysis of Fimbriiglobus ruber SP5, the first member of the order Planctomycetales with confirmed chitinolytic capability.</title>
        <authorList>
            <person name="Ravin N.V."/>
            <person name="Rakitin A.L."/>
            <person name="Ivanova A.A."/>
            <person name="Beletsky A.V."/>
            <person name="Kulichevskaya I.S."/>
            <person name="Mardanov A.V."/>
            <person name="Dedysh S.N."/>
        </authorList>
    </citation>
    <scope>NUCLEOTIDE SEQUENCE [LARGE SCALE GENOMIC DNA]</scope>
    <source>
        <strain evidence="20">SP5</strain>
    </source>
</reference>
<dbReference type="InterPro" id="IPR002078">
    <property type="entry name" value="Sigma_54_int"/>
</dbReference>
<dbReference type="InterPro" id="IPR025662">
    <property type="entry name" value="Sigma_54_int_dom_ATP-bd_1"/>
</dbReference>
<evidence type="ECO:0000256" key="3">
    <source>
        <dbReference type="ARBA" id="ARBA00022490"/>
    </source>
</evidence>
<evidence type="ECO:0000313" key="20">
    <source>
        <dbReference type="Proteomes" id="UP000214646"/>
    </source>
</evidence>
<evidence type="ECO:0000256" key="8">
    <source>
        <dbReference type="ARBA" id="ARBA00023012"/>
    </source>
</evidence>
<dbReference type="SMART" id="SM00448">
    <property type="entry name" value="REC"/>
    <property type="match status" value="1"/>
</dbReference>
<evidence type="ECO:0000256" key="14">
    <source>
        <dbReference type="ARBA" id="ARBA00029881"/>
    </source>
</evidence>
<dbReference type="EMBL" id="NIDE01000008">
    <property type="protein sequence ID" value="OWK40499.1"/>
    <property type="molecule type" value="Genomic_DNA"/>
</dbReference>
<gene>
    <name evidence="19" type="ORF">FRUB_05418</name>
</gene>
<dbReference type="Gene3D" id="3.40.50.300">
    <property type="entry name" value="P-loop containing nucleotide triphosphate hydrolases"/>
    <property type="match status" value="1"/>
</dbReference>
<dbReference type="PROSITE" id="PS00688">
    <property type="entry name" value="SIGMA54_INTERACT_3"/>
    <property type="match status" value="1"/>
</dbReference>
<comment type="subcellular location">
    <subcellularLocation>
        <location evidence="1">Cytoplasm</location>
    </subcellularLocation>
</comment>
<evidence type="ECO:0000256" key="10">
    <source>
        <dbReference type="ARBA" id="ARBA00023125"/>
    </source>
</evidence>
<evidence type="ECO:0000259" key="18">
    <source>
        <dbReference type="PROSITE" id="PS50110"/>
    </source>
</evidence>
<dbReference type="PROSITE" id="PS00676">
    <property type="entry name" value="SIGMA54_INTERACT_2"/>
    <property type="match status" value="1"/>
</dbReference>
<evidence type="ECO:0000256" key="13">
    <source>
        <dbReference type="ARBA" id="ARBA00023231"/>
    </source>
</evidence>
<dbReference type="Pfam" id="PF25601">
    <property type="entry name" value="AAA_lid_14"/>
    <property type="match status" value="1"/>
</dbReference>
<dbReference type="SMART" id="SM00382">
    <property type="entry name" value="AAA"/>
    <property type="match status" value="1"/>
</dbReference>
<keyword evidence="13" id="KW-0535">Nitrogen fixation</keyword>
<dbReference type="PANTHER" id="PTHR32071">
    <property type="entry name" value="TRANSCRIPTIONAL REGULATORY PROTEIN"/>
    <property type="match status" value="1"/>
</dbReference>
<evidence type="ECO:0000256" key="7">
    <source>
        <dbReference type="ARBA" id="ARBA00022840"/>
    </source>
</evidence>
<keyword evidence="10" id="KW-0238">DNA-binding</keyword>
<dbReference type="OrthoDB" id="9803970at2"/>
<protein>
    <recommendedName>
        <fullName evidence="2">DNA-binding transcriptional regulator NtrC</fullName>
    </recommendedName>
    <alternativeName>
        <fullName evidence="14">Nitrogen regulation protein NR(I)</fullName>
    </alternativeName>
    <alternativeName>
        <fullName evidence="15">Nitrogen regulator I</fullName>
    </alternativeName>
</protein>
<dbReference type="PROSITE" id="PS00675">
    <property type="entry name" value="SIGMA54_INTERACT_1"/>
    <property type="match status" value="1"/>
</dbReference>
<dbReference type="SUPFAM" id="SSF52172">
    <property type="entry name" value="CheY-like"/>
    <property type="match status" value="1"/>
</dbReference>
<keyword evidence="9" id="KW-0805">Transcription regulation</keyword>
<dbReference type="GO" id="GO:0005524">
    <property type="term" value="F:ATP binding"/>
    <property type="evidence" value="ECO:0007669"/>
    <property type="project" value="UniProtKB-KW"/>
</dbReference>
<dbReference type="Proteomes" id="UP000214646">
    <property type="component" value="Unassembled WGS sequence"/>
</dbReference>
<dbReference type="GO" id="GO:0043565">
    <property type="term" value="F:sequence-specific DNA binding"/>
    <property type="evidence" value="ECO:0007669"/>
    <property type="project" value="InterPro"/>
</dbReference>
<name>A0A225DTJ4_9BACT</name>
<dbReference type="FunFam" id="3.40.50.300:FF:000006">
    <property type="entry name" value="DNA-binding transcriptional regulator NtrC"/>
    <property type="match status" value="1"/>
</dbReference>
<keyword evidence="11" id="KW-0010">Activator</keyword>
<dbReference type="PROSITE" id="PS50110">
    <property type="entry name" value="RESPONSE_REGULATORY"/>
    <property type="match status" value="1"/>
</dbReference>
<evidence type="ECO:0000256" key="11">
    <source>
        <dbReference type="ARBA" id="ARBA00023159"/>
    </source>
</evidence>
<feature type="domain" description="Response regulatory" evidence="18">
    <location>
        <begin position="3"/>
        <end position="117"/>
    </location>
</feature>
<keyword evidence="20" id="KW-1185">Reference proteome</keyword>
<feature type="modified residue" description="4-aspartylphosphate" evidence="16">
    <location>
        <position position="52"/>
    </location>
</feature>
<dbReference type="Pfam" id="PF02954">
    <property type="entry name" value="HTH_8"/>
    <property type="match status" value="1"/>
</dbReference>
<evidence type="ECO:0000256" key="2">
    <source>
        <dbReference type="ARBA" id="ARBA00019059"/>
    </source>
</evidence>
<accession>A0A225DTJ4</accession>
<dbReference type="SUPFAM" id="SSF52540">
    <property type="entry name" value="P-loop containing nucleoside triphosphate hydrolases"/>
    <property type="match status" value="1"/>
</dbReference>
<dbReference type="InterPro" id="IPR001789">
    <property type="entry name" value="Sig_transdc_resp-reg_receiver"/>
</dbReference>
<comment type="caution">
    <text evidence="19">The sequence shown here is derived from an EMBL/GenBank/DDBJ whole genome shotgun (WGS) entry which is preliminary data.</text>
</comment>
<dbReference type="InterPro" id="IPR003593">
    <property type="entry name" value="AAA+_ATPase"/>
</dbReference>
<organism evidence="19 20">
    <name type="scientific">Fimbriiglobus ruber</name>
    <dbReference type="NCBI Taxonomy" id="1908690"/>
    <lineage>
        <taxon>Bacteria</taxon>
        <taxon>Pseudomonadati</taxon>
        <taxon>Planctomycetota</taxon>
        <taxon>Planctomycetia</taxon>
        <taxon>Gemmatales</taxon>
        <taxon>Gemmataceae</taxon>
        <taxon>Fimbriiglobus</taxon>
    </lineage>
</organism>
<dbReference type="InterPro" id="IPR025943">
    <property type="entry name" value="Sigma_54_int_dom_ATP-bd_2"/>
</dbReference>
<dbReference type="PRINTS" id="PR01590">
    <property type="entry name" value="HTHFIS"/>
</dbReference>
<dbReference type="PROSITE" id="PS50045">
    <property type="entry name" value="SIGMA54_INTERACT_4"/>
    <property type="match status" value="1"/>
</dbReference>
<proteinExistence type="predicted"/>
<dbReference type="SUPFAM" id="SSF46689">
    <property type="entry name" value="Homeodomain-like"/>
    <property type="match status" value="1"/>
</dbReference>
<keyword evidence="8" id="KW-0902">Two-component regulatory system</keyword>
<dbReference type="Pfam" id="PF00158">
    <property type="entry name" value="Sigma54_activat"/>
    <property type="match status" value="1"/>
</dbReference>
<dbReference type="InterPro" id="IPR025944">
    <property type="entry name" value="Sigma_54_int_dom_CS"/>
</dbReference>
<dbReference type="PANTHER" id="PTHR32071:SF95">
    <property type="entry name" value="DNA-BINDING TRANSCRIPTIONAL REGULATOR NTRC"/>
    <property type="match status" value="1"/>
</dbReference>
<keyword evidence="12" id="KW-0804">Transcription</keyword>
<keyword evidence="7" id="KW-0067">ATP-binding</keyword>
<dbReference type="GO" id="GO:0005737">
    <property type="term" value="C:cytoplasm"/>
    <property type="evidence" value="ECO:0007669"/>
    <property type="project" value="UniProtKB-SubCell"/>
</dbReference>
<evidence type="ECO:0000256" key="15">
    <source>
        <dbReference type="ARBA" id="ARBA00031910"/>
    </source>
</evidence>
<sequence length="473" mass="51281">MPKLLIIDDEPSLLYSLHSGLTAKDLDVLTAPTGTEGIRAVRDHKPDAVVLDVRLPDMTGLEAFDQIKALDPRVPVVILTAFAATDTAIQAVKRGAFDYLLKPVDLHHLRDVVARAVELRRMQSVPAVIDGDPVTPDADEIVGRSPAMQSVYKAIGMLAPQDVTVLITGESGTGKELIARAVYQHSGRADKPFLAINCAAIPETLLESELFGHERGAFTGADRQRVGKFEQANGGTLFLDEIGDMTPAAQAKFLRVLQKQQFDRIGGNVAVATDVRVIAATNQDLDGMVATGRFRRDLLYRLNGFVITLPPLRDRREDIPLLAEHVLRQCGRRLGKTLRAVAPDALDLLERHPWPGNIRELQNVIRFAAMKAVGDVVTPDCLPAACRGEGGPGAPGLRPDDLSHVRQLVRDLLATGSADIYRKILAEVDRVVVGEVLQHVGGNQVHASELLGISRNTLRSKIQSFDSPSSAPS</sequence>
<dbReference type="RefSeq" id="WP_088256404.1">
    <property type="nucleotide sequence ID" value="NZ_NIDE01000008.1"/>
</dbReference>
<evidence type="ECO:0000313" key="19">
    <source>
        <dbReference type="EMBL" id="OWK40499.1"/>
    </source>
</evidence>
<evidence type="ECO:0000256" key="12">
    <source>
        <dbReference type="ARBA" id="ARBA00023163"/>
    </source>
</evidence>
<keyword evidence="3" id="KW-0963">Cytoplasm</keyword>
<evidence type="ECO:0000256" key="16">
    <source>
        <dbReference type="PROSITE-ProRule" id="PRU00169"/>
    </source>
</evidence>
<dbReference type="InterPro" id="IPR058031">
    <property type="entry name" value="AAA_lid_NorR"/>
</dbReference>
<evidence type="ECO:0000256" key="9">
    <source>
        <dbReference type="ARBA" id="ARBA00023015"/>
    </source>
</evidence>